<keyword evidence="2" id="KW-1185">Reference proteome</keyword>
<gene>
    <name evidence="1" type="ORF">KC19_5G196700</name>
</gene>
<sequence>MQSFIPSVVYRWSGWGSCCSGMVLLKFVRDCACGGMGCSRSDWRMCCWSCLRLGAGSKLVCAFVD</sequence>
<accession>A0A8T0I4Z1</accession>
<proteinExistence type="predicted"/>
<reference evidence="1" key="1">
    <citation type="submission" date="2020-06" db="EMBL/GenBank/DDBJ databases">
        <title>WGS assembly of Ceratodon purpureus strain R40.</title>
        <authorList>
            <person name="Carey S.B."/>
            <person name="Jenkins J."/>
            <person name="Shu S."/>
            <person name="Lovell J.T."/>
            <person name="Sreedasyam A."/>
            <person name="Maumus F."/>
            <person name="Tiley G.P."/>
            <person name="Fernandez-Pozo N."/>
            <person name="Barry K."/>
            <person name="Chen C."/>
            <person name="Wang M."/>
            <person name="Lipzen A."/>
            <person name="Daum C."/>
            <person name="Saski C.A."/>
            <person name="Payton A.C."/>
            <person name="Mcbreen J.C."/>
            <person name="Conrad R.E."/>
            <person name="Kollar L.M."/>
            <person name="Olsson S."/>
            <person name="Huttunen S."/>
            <person name="Landis J.B."/>
            <person name="Wickett N.J."/>
            <person name="Johnson M.G."/>
            <person name="Rensing S.A."/>
            <person name="Grimwood J."/>
            <person name="Schmutz J."/>
            <person name="Mcdaniel S.F."/>
        </authorList>
    </citation>
    <scope>NUCLEOTIDE SEQUENCE</scope>
    <source>
        <strain evidence="1">R40</strain>
    </source>
</reference>
<protein>
    <submittedName>
        <fullName evidence="1">Uncharacterized protein</fullName>
    </submittedName>
</protein>
<evidence type="ECO:0000313" key="2">
    <source>
        <dbReference type="Proteomes" id="UP000822688"/>
    </source>
</evidence>
<dbReference type="EMBL" id="CM026425">
    <property type="protein sequence ID" value="KAG0577989.1"/>
    <property type="molecule type" value="Genomic_DNA"/>
</dbReference>
<name>A0A8T0I4Z1_CERPU</name>
<dbReference type="Proteomes" id="UP000822688">
    <property type="component" value="Chromosome 5"/>
</dbReference>
<comment type="caution">
    <text evidence="1">The sequence shown here is derived from an EMBL/GenBank/DDBJ whole genome shotgun (WGS) entry which is preliminary data.</text>
</comment>
<dbReference type="AlphaFoldDB" id="A0A8T0I4Z1"/>
<organism evidence="1 2">
    <name type="scientific">Ceratodon purpureus</name>
    <name type="common">Fire moss</name>
    <name type="synonym">Dicranum purpureum</name>
    <dbReference type="NCBI Taxonomy" id="3225"/>
    <lineage>
        <taxon>Eukaryota</taxon>
        <taxon>Viridiplantae</taxon>
        <taxon>Streptophyta</taxon>
        <taxon>Embryophyta</taxon>
        <taxon>Bryophyta</taxon>
        <taxon>Bryophytina</taxon>
        <taxon>Bryopsida</taxon>
        <taxon>Dicranidae</taxon>
        <taxon>Pseudoditrichales</taxon>
        <taxon>Ditrichaceae</taxon>
        <taxon>Ceratodon</taxon>
    </lineage>
</organism>
<evidence type="ECO:0000313" key="1">
    <source>
        <dbReference type="EMBL" id="KAG0577989.1"/>
    </source>
</evidence>